<dbReference type="RefSeq" id="WP_066654636.1">
    <property type="nucleotide sequence ID" value="NZ_CBCSCL010000045.1"/>
</dbReference>
<feature type="coiled-coil region" evidence="1">
    <location>
        <begin position="416"/>
        <end position="446"/>
    </location>
</feature>
<dbReference type="Pfam" id="PF16989">
    <property type="entry name" value="T6SS_VasJ"/>
    <property type="match status" value="1"/>
</dbReference>
<proteinExistence type="predicted"/>
<dbReference type="InterPro" id="IPR010657">
    <property type="entry name" value="ImpA_N"/>
</dbReference>
<feature type="compositionally biased region" description="Low complexity" evidence="2">
    <location>
        <begin position="193"/>
        <end position="214"/>
    </location>
</feature>
<keyword evidence="5" id="KW-1185">Reference proteome</keyword>
<evidence type="ECO:0000256" key="2">
    <source>
        <dbReference type="SAM" id="MobiDB-lite"/>
    </source>
</evidence>
<dbReference type="PANTHER" id="PTHR37024:SF3">
    <property type="entry name" value="TYPE VI SECRETION SYSTEM PROTEIN TSSA"/>
    <property type="match status" value="1"/>
</dbReference>
<dbReference type="PANTHER" id="PTHR37024">
    <property type="entry name" value="TYPE VI SECRETION SYSTEM DUF2094 AND IMPA-RELATED DOMAIN PROTEIN"/>
    <property type="match status" value="1"/>
</dbReference>
<evidence type="ECO:0000313" key="4">
    <source>
        <dbReference type="EMBL" id="ANN76552.1"/>
    </source>
</evidence>
<dbReference type="EMBL" id="CP016172">
    <property type="protein sequence ID" value="ANN76552.1"/>
    <property type="molecule type" value="Genomic_DNA"/>
</dbReference>
<evidence type="ECO:0000256" key="1">
    <source>
        <dbReference type="SAM" id="Coils"/>
    </source>
</evidence>
<dbReference type="Proteomes" id="UP000091926">
    <property type="component" value="Chromosome"/>
</dbReference>
<organism evidence="4 5">
    <name type="scientific">Bordetella flabilis</name>
    <dbReference type="NCBI Taxonomy" id="463014"/>
    <lineage>
        <taxon>Bacteria</taxon>
        <taxon>Pseudomonadati</taxon>
        <taxon>Pseudomonadota</taxon>
        <taxon>Betaproteobacteria</taxon>
        <taxon>Burkholderiales</taxon>
        <taxon>Alcaligenaceae</taxon>
        <taxon>Bordetella</taxon>
    </lineage>
</organism>
<accession>A0A193G984</accession>
<dbReference type="OrthoDB" id="1522895at2"/>
<sequence length="537" mass="56837">MSTPSFDRDVGNRPIRADHPAGESPRDGDAFTALKAQIDLLTDIHASAAVDWNAVVNLSVQILGHEGKDLAAGTWLVAGLLETARLPGLADGIHVLRELVDTYWEDMSPPAARLRGRRNQMQWLLDHLSDRLQANRDGYPALPAATHAAMLEDWEALDSAWQGHDDEAPAFYGLRSTLRALPVEAPPTAAAESAQGDAAPPSGAAPSSAAPAGNTAQAAAGGAMVAAAPRPAVTVAPAAGADPEAAADAALAGLRPLIDWYLQTQPTLPLLFRLNRVCAWATLDRLPPVQGGTTLLMPPPLQIAGGFQQIAQTGEPQAVVQFAESHLIAHRYWLDLNRASHAALTRMGATEAAATVAFETGRLAARLPGMAELKFSDGQPFADNETRAWLESLAGSDSGPVGNAREGDDLAALSSAAEADAVAGKLDEALERLQQASRRAEGLRARFRLRLAQCALLHRFDGRADIRPLLTPLIEELDAHRLPLWEPELARQTLALAAAVELRYGADDAGPSNTLLARLASVDCRAAWQLSQSTAAA</sequence>
<dbReference type="Pfam" id="PF06812">
    <property type="entry name" value="ImpA_N"/>
    <property type="match status" value="1"/>
</dbReference>
<evidence type="ECO:0000259" key="3">
    <source>
        <dbReference type="Pfam" id="PF06812"/>
    </source>
</evidence>
<dbReference type="InterPro" id="IPR017739">
    <property type="entry name" value="T6SS-assoc_VCA0119"/>
</dbReference>
<name>A0A193G984_9BORD</name>
<keyword evidence="1" id="KW-0175">Coiled coil</keyword>
<feature type="domain" description="ImpA N-terminal" evidence="3">
    <location>
        <begin position="13"/>
        <end position="125"/>
    </location>
</feature>
<dbReference type="AlphaFoldDB" id="A0A193G984"/>
<reference evidence="4 5" key="1">
    <citation type="submission" date="2016-06" db="EMBL/GenBank/DDBJ databases">
        <title>Complete genome sequences of Bordetella bronchialis and Bordetella flabilis.</title>
        <authorList>
            <person name="LiPuma J.J."/>
            <person name="Spilker T."/>
        </authorList>
    </citation>
    <scope>NUCLEOTIDE SEQUENCE [LARGE SCALE GENOMIC DNA]</scope>
    <source>
        <strain evidence="4 5">AU10664</strain>
    </source>
</reference>
<evidence type="ECO:0000313" key="5">
    <source>
        <dbReference type="Proteomes" id="UP000091926"/>
    </source>
</evidence>
<dbReference type="NCBIfam" id="TIGR03362">
    <property type="entry name" value="VI_chp_7"/>
    <property type="match status" value="1"/>
</dbReference>
<gene>
    <name evidence="4" type="ORF">BAU07_04955</name>
</gene>
<dbReference type="STRING" id="463014.BAU07_04955"/>
<feature type="region of interest" description="Disordered" evidence="2">
    <location>
        <begin position="1"/>
        <end position="28"/>
    </location>
</feature>
<feature type="region of interest" description="Disordered" evidence="2">
    <location>
        <begin position="186"/>
        <end position="214"/>
    </location>
</feature>
<dbReference type="KEGG" id="bfz:BAU07_04955"/>
<protein>
    <submittedName>
        <fullName evidence="4">Type VI secretion system ImpA domain-containing protein</fullName>
    </submittedName>
</protein>